<evidence type="ECO:0000313" key="8">
    <source>
        <dbReference type="EMBL" id="OBT94208.1"/>
    </source>
</evidence>
<comment type="subcellular location">
    <subcellularLocation>
        <location evidence="2">Secreted</location>
    </subcellularLocation>
</comment>
<keyword evidence="3" id="KW-0964">Secreted</keyword>
<dbReference type="STRING" id="342668.A0A1B8GEF6"/>
<sequence length="425" mass="43151">MTFSSVAFAASAFALLSSVSAHGTVSGIVVNGKLNTGYSPSFQFSNPPPVVAGWSIPQDLDNGFVGPDKFQNNDIICHVGATNAGTSITVAAGSTVELQWTPWPESHKGPVIDYLASCNGACETVDKTALKFFKIGEEGLIDGSNAPGNWASDKLIANSNTWVATIPADIAPGNYVLRHEIIALHSAYDANGAQNYPQCINLVVTGSGTAKPAGVAGTELYKSTDAGILIDIYKTLTSYAIPGPALYNSGAAPAPVEGSSTAVAAPTTVDTPSTIAAPTTIAPTTTTGAPFPFSNSTVPAVPTTTTISPVVPDDSVDTPELPTITSAPVVVAPGQGDEEPVTRIVTVIPLPETTSACSAAATVTVTSAGATVTVAAPATTVTVTVTASAKPLPSGATFDDVVSWFTNGVKNAAGGRRRHARAVKL</sequence>
<evidence type="ECO:0000256" key="6">
    <source>
        <dbReference type="SAM" id="SignalP"/>
    </source>
</evidence>
<dbReference type="AlphaFoldDB" id="A0A1B8GEF6"/>
<keyword evidence="9" id="KW-1185">Reference proteome</keyword>
<keyword evidence="4" id="KW-1015">Disulfide bond</keyword>
<dbReference type="GeneID" id="28840364"/>
<dbReference type="PANTHER" id="PTHR33353">
    <property type="entry name" value="PUTATIVE (AFU_ORTHOLOGUE AFUA_1G12560)-RELATED"/>
    <property type="match status" value="1"/>
</dbReference>
<organism evidence="8 9">
    <name type="scientific">Pseudogymnoascus verrucosus</name>
    <dbReference type="NCBI Taxonomy" id="342668"/>
    <lineage>
        <taxon>Eukaryota</taxon>
        <taxon>Fungi</taxon>
        <taxon>Dikarya</taxon>
        <taxon>Ascomycota</taxon>
        <taxon>Pezizomycotina</taxon>
        <taxon>Leotiomycetes</taxon>
        <taxon>Thelebolales</taxon>
        <taxon>Thelebolaceae</taxon>
        <taxon>Pseudogymnoascus</taxon>
    </lineage>
</organism>
<dbReference type="OrthoDB" id="4849160at2759"/>
<feature type="domain" description="Auxiliary Activity family 9 catalytic" evidence="7">
    <location>
        <begin position="22"/>
        <end position="237"/>
    </location>
</feature>
<feature type="chain" id="PRO_5008608492" description="Auxiliary Activity family 9 catalytic domain-containing protein" evidence="6">
    <location>
        <begin position="22"/>
        <end position="425"/>
    </location>
</feature>
<dbReference type="RefSeq" id="XP_018127941.1">
    <property type="nucleotide sequence ID" value="XM_018276415.2"/>
</dbReference>
<keyword evidence="6" id="KW-0732">Signal</keyword>
<dbReference type="InterPro" id="IPR005103">
    <property type="entry name" value="AA9_LPMO"/>
</dbReference>
<evidence type="ECO:0000256" key="4">
    <source>
        <dbReference type="ARBA" id="ARBA00023157"/>
    </source>
</evidence>
<dbReference type="Gene3D" id="2.70.50.70">
    <property type="match status" value="1"/>
</dbReference>
<protein>
    <recommendedName>
        <fullName evidence="7">Auxiliary Activity family 9 catalytic domain-containing protein</fullName>
    </recommendedName>
</protein>
<accession>A0A1B8GEF6</accession>
<dbReference type="EMBL" id="KV460246">
    <property type="protein sequence ID" value="OBT94208.1"/>
    <property type="molecule type" value="Genomic_DNA"/>
</dbReference>
<dbReference type="Proteomes" id="UP000091956">
    <property type="component" value="Unassembled WGS sequence"/>
</dbReference>
<dbReference type="GO" id="GO:0005576">
    <property type="term" value="C:extracellular region"/>
    <property type="evidence" value="ECO:0007669"/>
    <property type="project" value="UniProtKB-SubCell"/>
</dbReference>
<evidence type="ECO:0000256" key="3">
    <source>
        <dbReference type="ARBA" id="ARBA00022525"/>
    </source>
</evidence>
<name>A0A1B8GEF6_9PEZI</name>
<evidence type="ECO:0000313" key="9">
    <source>
        <dbReference type="Proteomes" id="UP000091956"/>
    </source>
</evidence>
<evidence type="ECO:0000259" key="7">
    <source>
        <dbReference type="Pfam" id="PF03443"/>
    </source>
</evidence>
<evidence type="ECO:0000256" key="5">
    <source>
        <dbReference type="ARBA" id="ARBA00023180"/>
    </source>
</evidence>
<comment type="cofactor">
    <cofactor evidence="1">
        <name>Cu(2+)</name>
        <dbReference type="ChEBI" id="CHEBI:29036"/>
    </cofactor>
</comment>
<feature type="signal peptide" evidence="6">
    <location>
        <begin position="1"/>
        <end position="21"/>
    </location>
</feature>
<proteinExistence type="predicted"/>
<dbReference type="PANTHER" id="PTHR33353:SF34">
    <property type="entry name" value="ENDO-BETA-1,4-GLUCANASE D"/>
    <property type="match status" value="1"/>
</dbReference>
<dbReference type="CDD" id="cd21175">
    <property type="entry name" value="LPMO_AA9"/>
    <property type="match status" value="1"/>
</dbReference>
<dbReference type="Pfam" id="PF03443">
    <property type="entry name" value="AA9"/>
    <property type="match status" value="1"/>
</dbReference>
<evidence type="ECO:0000256" key="1">
    <source>
        <dbReference type="ARBA" id="ARBA00001973"/>
    </source>
</evidence>
<reference evidence="9" key="2">
    <citation type="journal article" date="2018" name="Nat. Commun.">
        <title>Extreme sensitivity to ultraviolet light in the fungal pathogen causing white-nose syndrome of bats.</title>
        <authorList>
            <person name="Palmer J.M."/>
            <person name="Drees K.P."/>
            <person name="Foster J.T."/>
            <person name="Lindner D.L."/>
        </authorList>
    </citation>
    <scope>NUCLEOTIDE SEQUENCE [LARGE SCALE GENOMIC DNA]</scope>
    <source>
        <strain evidence="9">UAMH 10579</strain>
    </source>
</reference>
<gene>
    <name evidence="8" type="ORF">VE01_06978</name>
</gene>
<reference evidence="8 9" key="1">
    <citation type="submission" date="2016-03" db="EMBL/GenBank/DDBJ databases">
        <title>Comparative genomics of Pseudogymnoascus destructans, the fungus causing white-nose syndrome of bats.</title>
        <authorList>
            <person name="Palmer J.M."/>
            <person name="Drees K.P."/>
            <person name="Foster J.T."/>
            <person name="Lindner D.L."/>
        </authorList>
    </citation>
    <scope>NUCLEOTIDE SEQUENCE [LARGE SCALE GENOMIC DNA]</scope>
    <source>
        <strain evidence="8 9">UAMH 10579</strain>
    </source>
</reference>
<evidence type="ECO:0000256" key="2">
    <source>
        <dbReference type="ARBA" id="ARBA00004613"/>
    </source>
</evidence>
<dbReference type="InterPro" id="IPR049892">
    <property type="entry name" value="AA9"/>
</dbReference>
<keyword evidence="5" id="KW-0325">Glycoprotein</keyword>